<dbReference type="InterPro" id="IPR003594">
    <property type="entry name" value="HATPase_dom"/>
</dbReference>
<dbReference type="PANTHER" id="PTHR11947">
    <property type="entry name" value="PYRUVATE DEHYDROGENASE KINASE"/>
    <property type="match status" value="1"/>
</dbReference>
<protein>
    <recommendedName>
        <fullName evidence="8">Protein-serine/threonine kinase</fullName>
        <ecNumber evidence="8">2.7.11.-</ecNumber>
    </recommendedName>
</protein>
<organism evidence="10 11">
    <name type="scientific">Puccinia sorghi</name>
    <dbReference type="NCBI Taxonomy" id="27349"/>
    <lineage>
        <taxon>Eukaryota</taxon>
        <taxon>Fungi</taxon>
        <taxon>Dikarya</taxon>
        <taxon>Basidiomycota</taxon>
        <taxon>Pucciniomycotina</taxon>
        <taxon>Pucciniomycetes</taxon>
        <taxon>Pucciniales</taxon>
        <taxon>Pucciniaceae</taxon>
        <taxon>Puccinia</taxon>
    </lineage>
</organism>
<keyword evidence="11" id="KW-1185">Reference proteome</keyword>
<evidence type="ECO:0000256" key="8">
    <source>
        <dbReference type="RuleBase" id="RU366032"/>
    </source>
</evidence>
<dbReference type="CDD" id="cd16929">
    <property type="entry name" value="HATPase_PDK-like"/>
    <property type="match status" value="1"/>
</dbReference>
<comment type="catalytic activity">
    <reaction evidence="7">
        <text>L-seryl-[pyruvate dehydrogenase E1 alpha subunit] + ATP = O-phospho-L-seryl-[pyruvate dehydrogenase E1 alpha subunit] + ADP + H(+)</text>
        <dbReference type="Rhea" id="RHEA:23052"/>
        <dbReference type="Rhea" id="RHEA-COMP:13689"/>
        <dbReference type="Rhea" id="RHEA-COMP:13690"/>
        <dbReference type="ChEBI" id="CHEBI:15378"/>
        <dbReference type="ChEBI" id="CHEBI:29999"/>
        <dbReference type="ChEBI" id="CHEBI:30616"/>
        <dbReference type="ChEBI" id="CHEBI:83421"/>
        <dbReference type="ChEBI" id="CHEBI:456216"/>
        <dbReference type="EC" id="2.7.11.2"/>
    </reaction>
</comment>
<feature type="domain" description="Histidine kinase" evidence="9">
    <location>
        <begin position="364"/>
        <end position="493"/>
    </location>
</feature>
<evidence type="ECO:0000256" key="2">
    <source>
        <dbReference type="ARBA" id="ARBA00022679"/>
    </source>
</evidence>
<comment type="subcellular location">
    <subcellularLocation>
        <location evidence="8">Mitochondrion matrix</location>
    </subcellularLocation>
</comment>
<evidence type="ECO:0000313" key="11">
    <source>
        <dbReference type="Proteomes" id="UP000037035"/>
    </source>
</evidence>
<evidence type="ECO:0000256" key="5">
    <source>
        <dbReference type="ARBA" id="ARBA00022840"/>
    </source>
</evidence>
<dbReference type="Gene3D" id="1.20.140.20">
    <property type="entry name" value="Alpha-ketoacid/pyruvate dehydrogenase kinase, N-terminal domain"/>
    <property type="match status" value="2"/>
</dbReference>
<dbReference type="AlphaFoldDB" id="A0A0L6VJC4"/>
<dbReference type="InterPro" id="IPR036784">
    <property type="entry name" value="AK/P_DHK_N_sf"/>
</dbReference>
<evidence type="ECO:0000259" key="9">
    <source>
        <dbReference type="PROSITE" id="PS50109"/>
    </source>
</evidence>
<evidence type="ECO:0000313" key="10">
    <source>
        <dbReference type="EMBL" id="KNZ60833.1"/>
    </source>
</evidence>
<dbReference type="GO" id="GO:0004740">
    <property type="term" value="F:pyruvate dehydrogenase (acetyl-transferring) kinase activity"/>
    <property type="evidence" value="ECO:0007669"/>
    <property type="project" value="UniProtKB-EC"/>
</dbReference>
<dbReference type="OrthoDB" id="241648at2759"/>
<dbReference type="GO" id="GO:0005524">
    <property type="term" value="F:ATP binding"/>
    <property type="evidence" value="ECO:0007669"/>
    <property type="project" value="UniProtKB-UniRule"/>
</dbReference>
<dbReference type="InterPro" id="IPR036890">
    <property type="entry name" value="HATPase_C_sf"/>
</dbReference>
<keyword evidence="10" id="KW-0670">Pyruvate</keyword>
<comment type="caution">
    <text evidence="10">The sequence shown here is derived from an EMBL/GenBank/DDBJ whole genome shotgun (WGS) entry which is preliminary data.</text>
</comment>
<dbReference type="InterPro" id="IPR004358">
    <property type="entry name" value="Sig_transdc_His_kin-like_C"/>
</dbReference>
<dbReference type="PROSITE" id="PS50109">
    <property type="entry name" value="HIS_KIN"/>
    <property type="match status" value="1"/>
</dbReference>
<proteinExistence type="inferred from homology"/>
<dbReference type="InterPro" id="IPR018955">
    <property type="entry name" value="BCDHK/PDK_N"/>
</dbReference>
<dbReference type="EC" id="2.7.11.-" evidence="8"/>
<keyword evidence="5 8" id="KW-0067">ATP-binding</keyword>
<comment type="similarity">
    <text evidence="1 8">Belongs to the PDK/BCKDK protein kinase family.</text>
</comment>
<dbReference type="GO" id="GO:0010906">
    <property type="term" value="P:regulation of glucose metabolic process"/>
    <property type="evidence" value="ECO:0007669"/>
    <property type="project" value="TreeGrafter"/>
</dbReference>
<keyword evidence="2 8" id="KW-0808">Transferase</keyword>
<evidence type="ECO:0000256" key="7">
    <source>
        <dbReference type="ARBA" id="ARBA00048201"/>
    </source>
</evidence>
<dbReference type="PRINTS" id="PR00344">
    <property type="entry name" value="BCTRLSENSOR"/>
</dbReference>
<dbReference type="Gene3D" id="3.30.565.10">
    <property type="entry name" value="Histidine kinase-like ATPase, C-terminal domain"/>
    <property type="match status" value="1"/>
</dbReference>
<dbReference type="VEuPathDB" id="FungiDB:VP01_1494g3"/>
<reference evidence="10 11" key="1">
    <citation type="submission" date="2015-08" db="EMBL/GenBank/DDBJ databases">
        <title>Next Generation Sequencing and Analysis of the Genome of Puccinia sorghi L Schw, the Causal Agent of Maize Common Rust.</title>
        <authorList>
            <person name="Rochi L."/>
            <person name="Burguener G."/>
            <person name="Darino M."/>
            <person name="Turjanski A."/>
            <person name="Kreff E."/>
            <person name="Dieguez M.J."/>
            <person name="Sacco F."/>
        </authorList>
    </citation>
    <scope>NUCLEOTIDE SEQUENCE [LARGE SCALE GENOMIC DNA]</scope>
    <source>
        <strain evidence="10 11">RO10H11247</strain>
    </source>
</reference>
<keyword evidence="3 8" id="KW-0547">Nucleotide-binding</keyword>
<dbReference type="Pfam" id="PF10436">
    <property type="entry name" value="BCDHK_Adom3"/>
    <property type="match status" value="1"/>
</dbReference>
<dbReference type="Pfam" id="PF02518">
    <property type="entry name" value="HATPase_c"/>
    <property type="match status" value="1"/>
</dbReference>
<dbReference type="PANTHER" id="PTHR11947:SF3">
    <property type="entry name" value="[PYRUVATE DEHYDROGENASE (ACETYL-TRANSFERRING)] KINASE, MITOCHONDRIAL"/>
    <property type="match status" value="1"/>
</dbReference>
<evidence type="ECO:0000256" key="1">
    <source>
        <dbReference type="ARBA" id="ARBA00006155"/>
    </source>
</evidence>
<dbReference type="GO" id="GO:0005759">
    <property type="term" value="C:mitochondrial matrix"/>
    <property type="evidence" value="ECO:0007669"/>
    <property type="project" value="UniProtKB-SubCell"/>
</dbReference>
<evidence type="ECO:0000256" key="4">
    <source>
        <dbReference type="ARBA" id="ARBA00022777"/>
    </source>
</evidence>
<dbReference type="Proteomes" id="UP000037035">
    <property type="component" value="Unassembled WGS sequence"/>
</dbReference>
<gene>
    <name evidence="10" type="ORF">VP01_1494g3</name>
</gene>
<name>A0A0L6VJC4_9BASI</name>
<keyword evidence="6 8" id="KW-0496">Mitochondrion</keyword>
<evidence type="ECO:0000256" key="6">
    <source>
        <dbReference type="ARBA" id="ARBA00023128"/>
    </source>
</evidence>
<sequence>MMRDLYKLNVCVEPLLDLWCPLEKVAPSTSPEVNPQLFPTRSASCSASTDLSRNFTRAVRMAGWKLTQALKDKISYFATFPQTGVSLRQMVMFGQNPSAGTLMRASEFLHEELPIRLAHRVKELNELPNRLNEMPSILKVRDWYAQSFEELVNFPRPDLPPELLARFEKAFTKGTPLPALTPNPSLPLHMQRPLLDTTGKQRVGLSQRYYVDLGDVVWPPEVHDYNEKFTETLSVIKRRHDPVVTTVAQGILEYKDFIAGPGRSGRAKPSQSPSVIDRSVQTFLDRFYMSRIGIRVLIGQHIALNKLEPHPDYVGVICTNTNVYQICREAIDNALFICEEHYGLFKGPPVQLVCPKDLAFMYVPSHLNHMVFEVLKNSLRAVVETHGVDADEFPPIKVIVAQGAEDITIKISDEGGGIPRSAVSLVWTYMYTTAQAQRLDQDFEGTDFKAPMAGFGYGLSIARLYAQYFGGNLKLISMEGYGTDVYLHLSRLSTTTEPLQ</sequence>
<evidence type="ECO:0000256" key="3">
    <source>
        <dbReference type="ARBA" id="ARBA00022741"/>
    </source>
</evidence>
<keyword evidence="4 8" id="KW-0418">Kinase</keyword>
<dbReference type="SUPFAM" id="SSF55874">
    <property type="entry name" value="ATPase domain of HSP90 chaperone/DNA topoisomerase II/histidine kinase"/>
    <property type="match status" value="1"/>
</dbReference>
<dbReference type="InterPro" id="IPR039028">
    <property type="entry name" value="BCKD/PDK"/>
</dbReference>
<dbReference type="SUPFAM" id="SSF69012">
    <property type="entry name" value="alpha-ketoacid dehydrogenase kinase, N-terminal domain"/>
    <property type="match status" value="1"/>
</dbReference>
<dbReference type="InterPro" id="IPR005467">
    <property type="entry name" value="His_kinase_dom"/>
</dbReference>
<accession>A0A0L6VJC4</accession>
<dbReference type="EMBL" id="LAVV01005497">
    <property type="protein sequence ID" value="KNZ60833.1"/>
    <property type="molecule type" value="Genomic_DNA"/>
</dbReference>
<dbReference type="STRING" id="27349.A0A0L6VJC4"/>
<dbReference type="SMART" id="SM00387">
    <property type="entry name" value="HATPase_c"/>
    <property type="match status" value="1"/>
</dbReference>